<keyword evidence="2" id="KW-1185">Reference proteome</keyword>
<dbReference type="OrthoDB" id="5472061at2"/>
<dbReference type="RefSeq" id="WP_008870542.1">
    <property type="nucleotide sequence ID" value="NZ_ACJN02000003.1"/>
</dbReference>
<accession>D6SR68</accession>
<name>D6SR68_9BACT</name>
<dbReference type="EMBL" id="ACJN02000003">
    <property type="protein sequence ID" value="EFI33184.1"/>
    <property type="molecule type" value="Genomic_DNA"/>
</dbReference>
<gene>
    <name evidence="1" type="ORF">Dthio_PD0510</name>
</gene>
<proteinExistence type="predicted"/>
<reference evidence="1" key="1">
    <citation type="submission" date="2010-05" db="EMBL/GenBank/DDBJ databases">
        <title>The draft genome of Desulfonatronospira thiodismutans ASO3-1.</title>
        <authorList>
            <consortium name="US DOE Joint Genome Institute (JGI-PGF)"/>
            <person name="Lucas S."/>
            <person name="Copeland A."/>
            <person name="Lapidus A."/>
            <person name="Cheng J.-F."/>
            <person name="Bruce D."/>
            <person name="Goodwin L."/>
            <person name="Pitluck S."/>
            <person name="Chertkov O."/>
            <person name="Brettin T."/>
            <person name="Detter J.C."/>
            <person name="Han C."/>
            <person name="Land M.L."/>
            <person name="Hauser L."/>
            <person name="Kyrpides N."/>
            <person name="Mikhailova N."/>
            <person name="Muyzer G."/>
            <person name="Woyke T."/>
        </authorList>
    </citation>
    <scope>NUCLEOTIDE SEQUENCE [LARGE SCALE GENOMIC DNA]</scope>
    <source>
        <strain evidence="1">ASO3-1</strain>
    </source>
</reference>
<evidence type="ECO:0000313" key="2">
    <source>
        <dbReference type="Proteomes" id="UP000005496"/>
    </source>
</evidence>
<evidence type="ECO:0000313" key="1">
    <source>
        <dbReference type="EMBL" id="EFI33184.1"/>
    </source>
</evidence>
<protein>
    <submittedName>
        <fullName evidence="1">Uncharacterized protein</fullName>
    </submittedName>
</protein>
<organism evidence="1 2">
    <name type="scientific">Desulfonatronospira thiodismutans ASO3-1</name>
    <dbReference type="NCBI Taxonomy" id="555779"/>
    <lineage>
        <taxon>Bacteria</taxon>
        <taxon>Pseudomonadati</taxon>
        <taxon>Thermodesulfobacteriota</taxon>
        <taxon>Desulfovibrionia</taxon>
        <taxon>Desulfovibrionales</taxon>
        <taxon>Desulfonatronovibrionaceae</taxon>
        <taxon>Desulfonatronospira</taxon>
    </lineage>
</organism>
<dbReference type="AlphaFoldDB" id="D6SR68"/>
<sequence>MKQGKRKGTYTHNYDPDRLRQLIKDKKDAKAIMKDLQISRYSLYEQLLMLQDEDNELYEIPGLLDPPTLEERRWWKYKKDGVIFSEKMLQYTGFKPGDAFEMVVEDDRVILKKI</sequence>
<comment type="caution">
    <text evidence="1">The sequence shown here is derived from an EMBL/GenBank/DDBJ whole genome shotgun (WGS) entry which is preliminary data.</text>
</comment>
<dbReference type="Proteomes" id="UP000005496">
    <property type="component" value="Unassembled WGS sequence"/>
</dbReference>